<feature type="region of interest" description="Disordered" evidence="1">
    <location>
        <begin position="510"/>
        <end position="538"/>
    </location>
</feature>
<dbReference type="AlphaFoldDB" id="A0A1I8FJA8"/>
<sequence length="538" mass="59538">RLRADTCQIASDLILSELRSRRRDQQVQQQQQQQDMPALVLALQSSQASSASSSLLSLSIRSAGDQLHGDSAGRLQRRPSDRRRAITMRAPAAAADDYQDSVAVCRRLQRRSLLQNYPLTLTAASDTTKMELDDDAVIDDKDAVDLSPETNTDAYWKPGRSGRLDQENLDQLVTDDLCESGGADDDRDIEFASAFLRCLRTELSSTPEAYWEALQTIGRLAETPDLDQVSFYRSALSALPAHAGCSRSMAPVSSPWKRRLLVDALPNHLSVWRNRWALSARFTATAGAALQIAHCAAHRFEKSLPVGCSTPVQSPTNNRLAGLIDDLDTTFKYFPYCLSETLSQFARGAQLAESRDAFRVSRLDVAFAAFCARPRRSGGRRPLRISLGVPRDSVFECLPESPRPARGSLVKLFVRLSRDFFRTNPSEAQKSKESGSSAATIPGERRVLRHCDNCALVSRHHMLLVEKLESRRLRHYDYACVHFPPEFRPRSDLPPAPQVDAEVVVPAYRPASSIQQRRQQAPLEASAGGEGQPADVGG</sequence>
<evidence type="ECO:0000256" key="1">
    <source>
        <dbReference type="SAM" id="MobiDB-lite"/>
    </source>
</evidence>
<evidence type="ECO:0000313" key="3">
    <source>
        <dbReference type="WBParaSite" id="maker-unitig_35332-snap-gene-0.3-mRNA-1"/>
    </source>
</evidence>
<evidence type="ECO:0000313" key="2">
    <source>
        <dbReference type="Proteomes" id="UP000095280"/>
    </source>
</evidence>
<organism evidence="2 3">
    <name type="scientific">Macrostomum lignano</name>
    <dbReference type="NCBI Taxonomy" id="282301"/>
    <lineage>
        <taxon>Eukaryota</taxon>
        <taxon>Metazoa</taxon>
        <taxon>Spiralia</taxon>
        <taxon>Lophotrochozoa</taxon>
        <taxon>Platyhelminthes</taxon>
        <taxon>Rhabditophora</taxon>
        <taxon>Macrostomorpha</taxon>
        <taxon>Macrostomida</taxon>
        <taxon>Macrostomidae</taxon>
        <taxon>Macrostomum</taxon>
    </lineage>
</organism>
<proteinExistence type="predicted"/>
<reference evidence="3" key="1">
    <citation type="submission" date="2016-11" db="UniProtKB">
        <authorList>
            <consortium name="WormBaseParasite"/>
        </authorList>
    </citation>
    <scope>IDENTIFICATION</scope>
</reference>
<name>A0A1I8FJA8_9PLAT</name>
<dbReference type="Proteomes" id="UP000095280">
    <property type="component" value="Unplaced"/>
</dbReference>
<dbReference type="WBParaSite" id="maker-unitig_35332-snap-gene-0.3-mRNA-1">
    <property type="protein sequence ID" value="maker-unitig_35332-snap-gene-0.3-mRNA-1"/>
    <property type="gene ID" value="maker-unitig_35332-snap-gene-0.3"/>
</dbReference>
<protein>
    <submittedName>
        <fullName evidence="3">PI3K/PI4K domain-containing protein</fullName>
    </submittedName>
</protein>
<keyword evidence="2" id="KW-1185">Reference proteome</keyword>
<accession>A0A1I8FJA8</accession>
<feature type="compositionally biased region" description="Gly residues" evidence="1">
    <location>
        <begin position="528"/>
        <end position="538"/>
    </location>
</feature>